<evidence type="ECO:0000313" key="4">
    <source>
        <dbReference type="WBParaSite" id="NBR_0001989701-mRNA-1"/>
    </source>
</evidence>
<sequence length="91" mass="10583">MHRRSLTRKTVLLWMLSLLPLYATYLEITTVMSGEVAQPSFADNQDNIAQRQFFICLSSIHKISPHPIFFIFSVDKYNRGGCVLEEKRSFE</sequence>
<evidence type="ECO:0000313" key="2">
    <source>
        <dbReference type="EMBL" id="VDL83634.1"/>
    </source>
</evidence>
<gene>
    <name evidence="2" type="ORF">NBR_LOCUS19898</name>
</gene>
<keyword evidence="3" id="KW-1185">Reference proteome</keyword>
<dbReference type="EMBL" id="UYSL01024597">
    <property type="protein sequence ID" value="VDL83634.1"/>
    <property type="molecule type" value="Genomic_DNA"/>
</dbReference>
<name>A0A0N4YRM5_NIPBR</name>
<dbReference type="AlphaFoldDB" id="A0A0N4YRM5"/>
<keyword evidence="1" id="KW-0732">Signal</keyword>
<dbReference type="WBParaSite" id="NBR_0001989701-mRNA-1">
    <property type="protein sequence ID" value="NBR_0001989701-mRNA-1"/>
    <property type="gene ID" value="NBR_0001989701"/>
</dbReference>
<proteinExistence type="predicted"/>
<organism evidence="4">
    <name type="scientific">Nippostrongylus brasiliensis</name>
    <name type="common">Rat hookworm</name>
    <dbReference type="NCBI Taxonomy" id="27835"/>
    <lineage>
        <taxon>Eukaryota</taxon>
        <taxon>Metazoa</taxon>
        <taxon>Ecdysozoa</taxon>
        <taxon>Nematoda</taxon>
        <taxon>Chromadorea</taxon>
        <taxon>Rhabditida</taxon>
        <taxon>Rhabditina</taxon>
        <taxon>Rhabditomorpha</taxon>
        <taxon>Strongyloidea</taxon>
        <taxon>Heligmosomidae</taxon>
        <taxon>Nippostrongylus</taxon>
    </lineage>
</organism>
<accession>A0A0N4YRM5</accession>
<reference evidence="2 3" key="2">
    <citation type="submission" date="2018-11" db="EMBL/GenBank/DDBJ databases">
        <authorList>
            <consortium name="Pathogen Informatics"/>
        </authorList>
    </citation>
    <scope>NUCLEOTIDE SEQUENCE [LARGE SCALE GENOMIC DNA]</scope>
</reference>
<feature type="chain" id="PRO_5043125926" evidence="1">
    <location>
        <begin position="26"/>
        <end position="91"/>
    </location>
</feature>
<reference evidence="4" key="1">
    <citation type="submission" date="2017-02" db="UniProtKB">
        <authorList>
            <consortium name="WormBaseParasite"/>
        </authorList>
    </citation>
    <scope>IDENTIFICATION</scope>
</reference>
<dbReference type="Proteomes" id="UP000271162">
    <property type="component" value="Unassembled WGS sequence"/>
</dbReference>
<protein>
    <submittedName>
        <fullName evidence="4">Secreted protein</fullName>
    </submittedName>
</protein>
<evidence type="ECO:0000313" key="3">
    <source>
        <dbReference type="Proteomes" id="UP000271162"/>
    </source>
</evidence>
<evidence type="ECO:0000256" key="1">
    <source>
        <dbReference type="SAM" id="SignalP"/>
    </source>
</evidence>
<feature type="signal peptide" evidence="1">
    <location>
        <begin position="1"/>
        <end position="25"/>
    </location>
</feature>